<dbReference type="EMBL" id="CP019640">
    <property type="protein sequence ID" value="AQQ54140.1"/>
    <property type="molecule type" value="Genomic_DNA"/>
</dbReference>
<dbReference type="Proteomes" id="UP000188184">
    <property type="component" value="Chromosome"/>
</dbReference>
<dbReference type="NCBIfam" id="TIGR02492">
    <property type="entry name" value="flgK_ends"/>
    <property type="match status" value="1"/>
</dbReference>
<dbReference type="KEGG" id="pmar:B0X71_14185"/>
<name>A0A1Q2L105_9BACL</name>
<keyword evidence="10" id="KW-0282">Flagellum</keyword>
<keyword evidence="10" id="KW-0969">Cilium</keyword>
<protein>
    <recommendedName>
        <fullName evidence="4 7">Flagellar hook-associated protein 1</fullName>
        <shortName evidence="7">HAP1</shortName>
    </recommendedName>
</protein>
<dbReference type="PANTHER" id="PTHR30033">
    <property type="entry name" value="FLAGELLAR HOOK-ASSOCIATED PROTEIN 1"/>
    <property type="match status" value="1"/>
</dbReference>
<accession>A0A1Q2L105</accession>
<dbReference type="GO" id="GO:0009424">
    <property type="term" value="C:bacterial-type flagellum hook"/>
    <property type="evidence" value="ECO:0007669"/>
    <property type="project" value="UniProtKB-UniRule"/>
</dbReference>
<keyword evidence="10" id="KW-0966">Cell projection</keyword>
<keyword evidence="5 7" id="KW-0964">Secreted</keyword>
<dbReference type="InterPro" id="IPR053927">
    <property type="entry name" value="FlgK_helical"/>
</dbReference>
<evidence type="ECO:0000313" key="11">
    <source>
        <dbReference type="Proteomes" id="UP000188184"/>
    </source>
</evidence>
<dbReference type="GO" id="GO:0005576">
    <property type="term" value="C:extracellular region"/>
    <property type="evidence" value="ECO:0007669"/>
    <property type="project" value="UniProtKB-SubCell"/>
</dbReference>
<dbReference type="InterPro" id="IPR010930">
    <property type="entry name" value="Flg_bb/hook_C_dom"/>
</dbReference>
<dbReference type="Pfam" id="PF06429">
    <property type="entry name" value="Flg_bbr_C"/>
    <property type="match status" value="1"/>
</dbReference>
<dbReference type="InterPro" id="IPR002371">
    <property type="entry name" value="FlgK"/>
</dbReference>
<evidence type="ECO:0000256" key="1">
    <source>
        <dbReference type="ARBA" id="ARBA00004365"/>
    </source>
</evidence>
<evidence type="ECO:0000259" key="9">
    <source>
        <dbReference type="Pfam" id="PF22638"/>
    </source>
</evidence>
<feature type="domain" description="Flagellar hook-associated protein FlgK helical" evidence="9">
    <location>
        <begin position="101"/>
        <end position="264"/>
    </location>
</feature>
<dbReference type="PANTHER" id="PTHR30033:SF1">
    <property type="entry name" value="FLAGELLAR HOOK-ASSOCIATED PROTEIN 1"/>
    <property type="match status" value="1"/>
</dbReference>
<evidence type="ECO:0000256" key="5">
    <source>
        <dbReference type="ARBA" id="ARBA00022525"/>
    </source>
</evidence>
<dbReference type="AlphaFoldDB" id="A0A1Q2L105"/>
<dbReference type="SUPFAM" id="SSF64518">
    <property type="entry name" value="Phase 1 flagellin"/>
    <property type="match status" value="1"/>
</dbReference>
<dbReference type="OrthoDB" id="9802553at2"/>
<evidence type="ECO:0000256" key="6">
    <source>
        <dbReference type="ARBA" id="ARBA00023143"/>
    </source>
</evidence>
<gene>
    <name evidence="7" type="primary">flgK</name>
    <name evidence="10" type="ORF">B0X71_14185</name>
</gene>
<evidence type="ECO:0000256" key="7">
    <source>
        <dbReference type="RuleBase" id="RU362065"/>
    </source>
</evidence>
<dbReference type="GO" id="GO:0005198">
    <property type="term" value="F:structural molecule activity"/>
    <property type="evidence" value="ECO:0007669"/>
    <property type="project" value="UniProtKB-UniRule"/>
</dbReference>
<comment type="similarity">
    <text evidence="3 7">Belongs to the flagella basal body rod proteins family.</text>
</comment>
<dbReference type="Pfam" id="PF22638">
    <property type="entry name" value="FlgK_D1"/>
    <property type="match status" value="1"/>
</dbReference>
<evidence type="ECO:0000256" key="3">
    <source>
        <dbReference type="ARBA" id="ARBA00009677"/>
    </source>
</evidence>
<evidence type="ECO:0000256" key="2">
    <source>
        <dbReference type="ARBA" id="ARBA00004613"/>
    </source>
</evidence>
<keyword evidence="6 7" id="KW-0975">Bacterial flagellum</keyword>
<proteinExistence type="inferred from homology"/>
<evidence type="ECO:0000259" key="8">
    <source>
        <dbReference type="Pfam" id="PF06429"/>
    </source>
</evidence>
<evidence type="ECO:0000256" key="4">
    <source>
        <dbReference type="ARBA" id="ARBA00016244"/>
    </source>
</evidence>
<dbReference type="RefSeq" id="WP_077590033.1">
    <property type="nucleotide sequence ID" value="NZ_CP019640.1"/>
</dbReference>
<dbReference type="PRINTS" id="PR01005">
    <property type="entry name" value="FLGHOOKAP1"/>
</dbReference>
<comment type="subcellular location">
    <subcellularLocation>
        <location evidence="1 7">Bacterial flagellum</location>
    </subcellularLocation>
    <subcellularLocation>
        <location evidence="2 7">Secreted</location>
    </subcellularLocation>
</comment>
<reference evidence="10 11" key="1">
    <citation type="submission" date="2017-02" db="EMBL/GenBank/DDBJ databases">
        <title>The complete genomic sequence of a novel cold adapted crude oil-degrading bacterium Planococcus qaidamina Y42.</title>
        <authorList>
            <person name="Yang R."/>
        </authorList>
    </citation>
    <scope>NUCLEOTIDE SEQUENCE [LARGE SCALE GENOMIC DNA]</scope>
    <source>
        <strain evidence="10 11">Y42</strain>
    </source>
</reference>
<keyword evidence="11" id="KW-1185">Reference proteome</keyword>
<sequence>MVSTFHGLELGKRGLMASQANIATTGHNIANAGTKGYSRQQVNTVTSPPLDVWTNGDANPSQLGSGVLVESITRVRDRFLDQQYRDSAGTLAKWQTQQTALSRIETVVNEPSDTGLNSAMDAVWSAQQDLALNPDSQPARAVVKERAQAFVETAQAMDRSLSSLKTDLQSQTVATVQEANDYLKQIAALNDSIRRTGKNANDLQDQRDLAVDSLSKLVSVQVKEQTDGTYSVSLLQKEGAPVLLVSGTETVSTLTTDSEPANGKLTGLAQSIATVEKYHSQLHETVKGFAEANGMSAENGSAGTNLFAGNQADFTIAGLTVNEDSGQYALPTDTDTATEKVKSGYQTLVSELGAETQAAGRFVSSFDATLNATENRRQSVTGVSLDEEMANLVKYQHAYSAAARIVSTADEMLDTLINRMAR</sequence>
<organism evidence="10 11">
    <name type="scientific">Planococcus lenghuensis</name>
    <dbReference type="NCBI Taxonomy" id="2213202"/>
    <lineage>
        <taxon>Bacteria</taxon>
        <taxon>Bacillati</taxon>
        <taxon>Bacillota</taxon>
        <taxon>Bacilli</taxon>
        <taxon>Bacillales</taxon>
        <taxon>Caryophanaceae</taxon>
        <taxon>Planococcus</taxon>
    </lineage>
</organism>
<dbReference type="GO" id="GO:0044780">
    <property type="term" value="P:bacterial-type flagellum assembly"/>
    <property type="evidence" value="ECO:0007669"/>
    <property type="project" value="InterPro"/>
</dbReference>
<evidence type="ECO:0000313" key="10">
    <source>
        <dbReference type="EMBL" id="AQQ54140.1"/>
    </source>
</evidence>
<feature type="domain" description="Flagellar basal-body/hook protein C-terminal" evidence="8">
    <location>
        <begin position="381"/>
        <end position="418"/>
    </location>
</feature>